<dbReference type="EMBL" id="GISG01059935">
    <property type="protein sequence ID" value="MBA4627055.1"/>
    <property type="molecule type" value="Transcribed_RNA"/>
</dbReference>
<protein>
    <recommendedName>
        <fullName evidence="3">Secreted protein</fullName>
    </recommendedName>
</protein>
<reference evidence="2" key="1">
    <citation type="journal article" date="2013" name="J. Plant Res.">
        <title>Effect of fungi and light on seed germination of three Opuntia species from semiarid lands of central Mexico.</title>
        <authorList>
            <person name="Delgado-Sanchez P."/>
            <person name="Jimenez-Bremont J.F."/>
            <person name="Guerrero-Gonzalez Mde L."/>
            <person name="Flores J."/>
        </authorList>
    </citation>
    <scope>NUCLEOTIDE SEQUENCE</scope>
    <source>
        <tissue evidence="2">Cladode</tissue>
    </source>
</reference>
<evidence type="ECO:0000256" key="1">
    <source>
        <dbReference type="SAM" id="SignalP"/>
    </source>
</evidence>
<evidence type="ECO:0008006" key="3">
    <source>
        <dbReference type="Google" id="ProtNLM"/>
    </source>
</evidence>
<organism evidence="2">
    <name type="scientific">Opuntia streptacantha</name>
    <name type="common">Prickly pear cactus</name>
    <name type="synonym">Opuntia cardona</name>
    <dbReference type="NCBI Taxonomy" id="393608"/>
    <lineage>
        <taxon>Eukaryota</taxon>
        <taxon>Viridiplantae</taxon>
        <taxon>Streptophyta</taxon>
        <taxon>Embryophyta</taxon>
        <taxon>Tracheophyta</taxon>
        <taxon>Spermatophyta</taxon>
        <taxon>Magnoliopsida</taxon>
        <taxon>eudicotyledons</taxon>
        <taxon>Gunneridae</taxon>
        <taxon>Pentapetalae</taxon>
        <taxon>Caryophyllales</taxon>
        <taxon>Cactineae</taxon>
        <taxon>Cactaceae</taxon>
        <taxon>Opuntioideae</taxon>
        <taxon>Opuntia</taxon>
    </lineage>
</organism>
<feature type="chain" id="PRO_5028317907" description="Secreted protein" evidence="1">
    <location>
        <begin position="24"/>
        <end position="135"/>
    </location>
</feature>
<proteinExistence type="predicted"/>
<reference evidence="2" key="2">
    <citation type="submission" date="2020-07" db="EMBL/GenBank/DDBJ databases">
        <authorList>
            <person name="Vera ALvarez R."/>
            <person name="Arias-Moreno D.M."/>
            <person name="Jimenez-Jacinto V."/>
            <person name="Jimenez-Bremont J.F."/>
            <person name="Swaminathan K."/>
            <person name="Moose S.P."/>
            <person name="Guerrero-Gonzalez M.L."/>
            <person name="Marino-Ramirez L."/>
            <person name="Landsman D."/>
            <person name="Rodriguez-Kessler M."/>
            <person name="Delgado-Sanchez P."/>
        </authorList>
    </citation>
    <scope>NUCLEOTIDE SEQUENCE</scope>
    <source>
        <tissue evidence="2">Cladode</tissue>
    </source>
</reference>
<feature type="signal peptide" evidence="1">
    <location>
        <begin position="1"/>
        <end position="23"/>
    </location>
</feature>
<keyword evidence="1" id="KW-0732">Signal</keyword>
<name>A0A7C8YVD3_OPUST</name>
<evidence type="ECO:0000313" key="2">
    <source>
        <dbReference type="EMBL" id="MBA4627055.1"/>
    </source>
</evidence>
<sequence length="135" mass="15269">MKMGKSFLFHLCGFFTYSSSTLSQGIEICPKLYRKFWIRSCFGSNGSNPRKIMAIRRERTPPMLATTDIFMYFMVFLKVRRPFSTPATSTLRSFSSKIMSAMCFAIDAPESTDMPTFAASRANESLSPSPRNPTT</sequence>
<dbReference type="AlphaFoldDB" id="A0A7C8YVD3"/>
<accession>A0A7C8YVD3</accession>